<evidence type="ECO:0000313" key="4">
    <source>
        <dbReference type="EMBL" id="OGE83590.1"/>
    </source>
</evidence>
<dbReference type="InterPro" id="IPR045853">
    <property type="entry name" value="Pep_chain_release_fac_I_sf"/>
</dbReference>
<dbReference type="Gene3D" id="1.20.58.410">
    <property type="entry name" value="Release factor"/>
    <property type="match status" value="1"/>
</dbReference>
<dbReference type="AlphaFoldDB" id="A0A1F5P1V0"/>
<accession>A0A1F5P1V0</accession>
<feature type="domain" description="Prokaryotic-type class I peptide chain release factors" evidence="3">
    <location>
        <begin position="201"/>
        <end position="217"/>
    </location>
</feature>
<sequence>MDRQSENLQDLIVDLGRKLDVDAKRKQLQALELEISDPQIWKNDRALAEAKNKEAGIMRDIIERYDTIDSVEKVRALETRVALSGRYDQLSAIVSTYAGVGGEDAADWANMLLQMYVNYGKSRGWKVKMIDDNAVEINGPYAYGFLKKEVGVHRLVRISPYDSKKLRHTAFALVEVVPDLPPLDAQNIKIPDEDLRLEFSRSGGPGGQNVNKVETAVRIVHIPTGIAAASRAERAQAQNREKAMSMLKAKLIKLMETEKAQELSDLRTKVKPEWGNQIRSYVMHPYKMVKDHRTEVETSNIDAVLNGGLEEFIEAEVNGVIANNAN</sequence>
<dbReference type="Pfam" id="PF03462">
    <property type="entry name" value="PCRF"/>
    <property type="match status" value="1"/>
</dbReference>
<proteinExistence type="inferred from homology"/>
<dbReference type="EMBL" id="MFEN01000040">
    <property type="protein sequence ID" value="OGE83590.1"/>
    <property type="molecule type" value="Genomic_DNA"/>
</dbReference>
<comment type="caution">
    <text evidence="4">The sequence shown here is derived from an EMBL/GenBank/DDBJ whole genome shotgun (WGS) entry which is preliminary data.</text>
</comment>
<dbReference type="Pfam" id="PF00472">
    <property type="entry name" value="RF-1"/>
    <property type="match status" value="1"/>
</dbReference>
<dbReference type="InterPro" id="IPR005139">
    <property type="entry name" value="PCRF"/>
</dbReference>
<dbReference type="GO" id="GO:0005737">
    <property type="term" value="C:cytoplasm"/>
    <property type="evidence" value="ECO:0007669"/>
    <property type="project" value="UniProtKB-ARBA"/>
</dbReference>
<protein>
    <recommendedName>
        <fullName evidence="3">Prokaryotic-type class I peptide chain release factors domain-containing protein</fullName>
    </recommendedName>
</protein>
<dbReference type="PROSITE" id="PS00745">
    <property type="entry name" value="RF_PROK_I"/>
    <property type="match status" value="1"/>
</dbReference>
<dbReference type="Gene3D" id="3.30.160.20">
    <property type="match status" value="1"/>
</dbReference>
<reference evidence="4 5" key="1">
    <citation type="journal article" date="2016" name="Nat. Commun.">
        <title>Thousands of microbial genomes shed light on interconnected biogeochemical processes in an aquifer system.</title>
        <authorList>
            <person name="Anantharaman K."/>
            <person name="Brown C.T."/>
            <person name="Hug L.A."/>
            <person name="Sharon I."/>
            <person name="Castelle C.J."/>
            <person name="Probst A.J."/>
            <person name="Thomas B.C."/>
            <person name="Singh A."/>
            <person name="Wilkins M.J."/>
            <person name="Karaoz U."/>
            <person name="Brodie E.L."/>
            <person name="Williams K.H."/>
            <person name="Hubbard S.S."/>
            <person name="Banfield J.F."/>
        </authorList>
    </citation>
    <scope>NUCLEOTIDE SEQUENCE [LARGE SCALE GENOMIC DNA]</scope>
</reference>
<dbReference type="PANTHER" id="PTHR43116">
    <property type="entry name" value="PEPTIDE CHAIN RELEASE FACTOR 2"/>
    <property type="match status" value="1"/>
</dbReference>
<organism evidence="4 5">
    <name type="scientific">Candidatus Doudnabacteria bacterium RIFCSPHIGHO2_01_FULL_49_9</name>
    <dbReference type="NCBI Taxonomy" id="1817827"/>
    <lineage>
        <taxon>Bacteria</taxon>
        <taxon>Candidatus Doudnaibacteriota</taxon>
    </lineage>
</organism>
<dbReference type="Gene3D" id="3.30.70.1660">
    <property type="match status" value="1"/>
</dbReference>
<dbReference type="InterPro" id="IPR000352">
    <property type="entry name" value="Pep_chain_release_fac_I"/>
</dbReference>
<evidence type="ECO:0000313" key="5">
    <source>
        <dbReference type="Proteomes" id="UP000176339"/>
    </source>
</evidence>
<comment type="similarity">
    <text evidence="1">Belongs to the prokaryotic/mitochondrial release factor family.</text>
</comment>
<evidence type="ECO:0000256" key="2">
    <source>
        <dbReference type="ARBA" id="ARBA00022481"/>
    </source>
</evidence>
<dbReference type="PANTHER" id="PTHR43116:SF3">
    <property type="entry name" value="CLASS I PEPTIDE CHAIN RELEASE FACTOR"/>
    <property type="match status" value="1"/>
</dbReference>
<name>A0A1F5P1V0_9BACT</name>
<dbReference type="GO" id="GO:0003747">
    <property type="term" value="F:translation release factor activity"/>
    <property type="evidence" value="ECO:0007669"/>
    <property type="project" value="InterPro"/>
</dbReference>
<evidence type="ECO:0000256" key="1">
    <source>
        <dbReference type="ARBA" id="ARBA00010835"/>
    </source>
</evidence>
<gene>
    <name evidence="4" type="ORF">A2846_00565</name>
</gene>
<dbReference type="SMART" id="SM00937">
    <property type="entry name" value="PCRF"/>
    <property type="match status" value="1"/>
</dbReference>
<keyword evidence="2" id="KW-0488">Methylation</keyword>
<dbReference type="SUPFAM" id="SSF75620">
    <property type="entry name" value="Release factor"/>
    <property type="match status" value="1"/>
</dbReference>
<evidence type="ECO:0000259" key="3">
    <source>
        <dbReference type="PROSITE" id="PS00745"/>
    </source>
</evidence>
<dbReference type="Proteomes" id="UP000176339">
    <property type="component" value="Unassembled WGS sequence"/>
</dbReference>